<sequence>MSLSLISRLCDDQPLSEEDVHSWDEDSHDILLRELKMLLTSRVRQAGLEDIDLINSSILNYGIDESFSKINELATRRIILEQRLKNAIARFEPRLTSVSLFSDITEQAILFTLQALYRDVPFTLELQWKDCTGRFYFNE</sequence>
<comment type="caution">
    <text evidence="3">The sequence shown here is derived from an EMBL/GenBank/DDBJ whole genome shotgun (WGS) entry which is preliminary data.</text>
</comment>
<name>A0A5Y0RXW8_SALNE</name>
<feature type="domain" description="IraD/Gp25-like" evidence="1">
    <location>
        <begin position="29"/>
        <end position="118"/>
    </location>
</feature>
<reference evidence="3" key="1">
    <citation type="submission" date="2019-03" db="EMBL/GenBank/DDBJ databases">
        <authorList>
            <person name="Ashton P.M."/>
            <person name="Dallman T."/>
            <person name="Nair S."/>
            <person name="De Pinna E."/>
            <person name="Peters T."/>
            <person name="Grant K."/>
        </authorList>
    </citation>
    <scope>NUCLEOTIDE SEQUENCE [LARGE SCALE GENOMIC DNA]</scope>
    <source>
        <strain evidence="3">271153</strain>
        <strain evidence="2">500372</strain>
    </source>
</reference>
<dbReference type="EMBL" id="AAHYLK010000027">
    <property type="protein sequence ID" value="ECB7108577.1"/>
    <property type="molecule type" value="Genomic_DNA"/>
</dbReference>
<evidence type="ECO:0000313" key="3">
    <source>
        <dbReference type="EMBL" id="ECB7108577.1"/>
    </source>
</evidence>
<protein>
    <recommendedName>
        <fullName evidence="1">IraD/Gp25-like domain-containing protein</fullName>
    </recommendedName>
</protein>
<organism evidence="3">
    <name type="scientific">Salmonella newport</name>
    <dbReference type="NCBI Taxonomy" id="108619"/>
    <lineage>
        <taxon>Bacteria</taxon>
        <taxon>Pseudomonadati</taxon>
        <taxon>Pseudomonadota</taxon>
        <taxon>Gammaproteobacteria</taxon>
        <taxon>Enterobacterales</taxon>
        <taxon>Enterobacteriaceae</taxon>
        <taxon>Salmonella</taxon>
    </lineage>
</organism>
<dbReference type="InterPro" id="IPR007048">
    <property type="entry name" value="IraD/Gp25-like"/>
</dbReference>
<gene>
    <name evidence="3" type="ORF">E1A34_21365</name>
    <name evidence="2" type="ORF">EVG73_27520</name>
</gene>
<dbReference type="SUPFAM" id="SSF160719">
    <property type="entry name" value="gpW/gp25-like"/>
    <property type="match status" value="1"/>
</dbReference>
<evidence type="ECO:0000313" key="2">
    <source>
        <dbReference type="EMBL" id="ECB1916044.1"/>
    </source>
</evidence>
<dbReference type="AlphaFoldDB" id="A0A5Y0RXW8"/>
<evidence type="ECO:0000259" key="1">
    <source>
        <dbReference type="Pfam" id="PF04965"/>
    </source>
</evidence>
<dbReference type="EMBL" id="AAHWTY010000180">
    <property type="protein sequence ID" value="ECB1916044.1"/>
    <property type="molecule type" value="Genomic_DNA"/>
</dbReference>
<proteinExistence type="predicted"/>
<dbReference type="Proteomes" id="UP000839827">
    <property type="component" value="Unassembled WGS sequence"/>
</dbReference>
<dbReference type="Pfam" id="PF04965">
    <property type="entry name" value="GPW_gp25"/>
    <property type="match status" value="1"/>
</dbReference>
<accession>A0A5Y0RXW8</accession>